<accession>A0A8T3BG39</accession>
<keyword evidence="3" id="KW-1185">Reference proteome</keyword>
<name>A0A8T3BG39_DENNO</name>
<evidence type="ECO:0000259" key="1">
    <source>
        <dbReference type="Pfam" id="PF03108"/>
    </source>
</evidence>
<dbReference type="AlphaFoldDB" id="A0A8T3BG39"/>
<dbReference type="Proteomes" id="UP000829196">
    <property type="component" value="Unassembled WGS sequence"/>
</dbReference>
<proteinExistence type="predicted"/>
<sequence>MTVGNLQTKIMRCMRMMSYLKVMWILMLNLWTTNKGKEKIGVSNIEFEVKLERSNFEVDCMDSNDDASIHNGRENDHTRWPLFNPIYDYAKQKFEVGMLFSSNEEFKEVVQSWSIASRKAIKFYDKRSYRVICRRPNCPFLLYISKHEGSCSSQVRSLEEHTCSWTYHNKTLTSTIKSKNL</sequence>
<dbReference type="Pfam" id="PF03108">
    <property type="entry name" value="DBD_Tnp_Mut"/>
    <property type="match status" value="1"/>
</dbReference>
<dbReference type="OrthoDB" id="787174at2759"/>
<comment type="caution">
    <text evidence="2">The sequence shown here is derived from an EMBL/GenBank/DDBJ whole genome shotgun (WGS) entry which is preliminary data.</text>
</comment>
<gene>
    <name evidence="2" type="ORF">KFK09_012640</name>
</gene>
<dbReference type="EMBL" id="JAGYWB010000009">
    <property type="protein sequence ID" value="KAI0512006.1"/>
    <property type="molecule type" value="Genomic_DNA"/>
</dbReference>
<protein>
    <recommendedName>
        <fullName evidence="1">Transposase MuDR plant domain-containing protein</fullName>
    </recommendedName>
</protein>
<reference evidence="2" key="1">
    <citation type="journal article" date="2022" name="Front. Genet.">
        <title>Chromosome-Scale Assembly of the Dendrobium nobile Genome Provides Insights Into the Molecular Mechanism of the Biosynthesis of the Medicinal Active Ingredient of Dendrobium.</title>
        <authorList>
            <person name="Xu Q."/>
            <person name="Niu S.-C."/>
            <person name="Li K.-L."/>
            <person name="Zheng P.-J."/>
            <person name="Zhang X.-J."/>
            <person name="Jia Y."/>
            <person name="Liu Y."/>
            <person name="Niu Y.-X."/>
            <person name="Yu L.-H."/>
            <person name="Chen D.-F."/>
            <person name="Zhang G.-Q."/>
        </authorList>
    </citation>
    <scope>NUCLEOTIDE SEQUENCE</scope>
    <source>
        <tissue evidence="2">Leaf</tissue>
    </source>
</reference>
<evidence type="ECO:0000313" key="3">
    <source>
        <dbReference type="Proteomes" id="UP000829196"/>
    </source>
</evidence>
<feature type="domain" description="Transposase MuDR plant" evidence="1">
    <location>
        <begin position="93"/>
        <end position="150"/>
    </location>
</feature>
<organism evidence="2 3">
    <name type="scientific">Dendrobium nobile</name>
    <name type="common">Orchid</name>
    <dbReference type="NCBI Taxonomy" id="94219"/>
    <lineage>
        <taxon>Eukaryota</taxon>
        <taxon>Viridiplantae</taxon>
        <taxon>Streptophyta</taxon>
        <taxon>Embryophyta</taxon>
        <taxon>Tracheophyta</taxon>
        <taxon>Spermatophyta</taxon>
        <taxon>Magnoliopsida</taxon>
        <taxon>Liliopsida</taxon>
        <taxon>Asparagales</taxon>
        <taxon>Orchidaceae</taxon>
        <taxon>Epidendroideae</taxon>
        <taxon>Malaxideae</taxon>
        <taxon>Dendrobiinae</taxon>
        <taxon>Dendrobium</taxon>
    </lineage>
</organism>
<evidence type="ECO:0000313" key="2">
    <source>
        <dbReference type="EMBL" id="KAI0512006.1"/>
    </source>
</evidence>
<dbReference type="InterPro" id="IPR004332">
    <property type="entry name" value="Transposase_MuDR"/>
</dbReference>